<dbReference type="AlphaFoldDB" id="A0A1H2UK33"/>
<dbReference type="GO" id="GO:0003677">
    <property type="term" value="F:DNA binding"/>
    <property type="evidence" value="ECO:0007669"/>
    <property type="project" value="InterPro"/>
</dbReference>
<dbReference type="Gene3D" id="1.10.10.160">
    <property type="match status" value="1"/>
</dbReference>
<dbReference type="GO" id="GO:0016887">
    <property type="term" value="F:ATP hydrolysis activity"/>
    <property type="evidence" value="ECO:0007669"/>
    <property type="project" value="RHEA"/>
</dbReference>
<evidence type="ECO:0000256" key="1">
    <source>
        <dbReference type="ARBA" id="ARBA00009922"/>
    </source>
</evidence>
<keyword evidence="3 10" id="KW-0378">Hydrolase</keyword>
<dbReference type="PANTHER" id="PTHR11070:SF3">
    <property type="entry name" value="DNA 3'-5' HELICASE"/>
    <property type="match status" value="1"/>
</dbReference>
<comment type="catalytic activity">
    <reaction evidence="9">
        <text>ATP + H2O = ADP + phosphate + H(+)</text>
        <dbReference type="Rhea" id="RHEA:13065"/>
        <dbReference type="ChEBI" id="CHEBI:15377"/>
        <dbReference type="ChEBI" id="CHEBI:15378"/>
        <dbReference type="ChEBI" id="CHEBI:30616"/>
        <dbReference type="ChEBI" id="CHEBI:43474"/>
        <dbReference type="ChEBI" id="CHEBI:456216"/>
        <dbReference type="EC" id="5.6.2.4"/>
    </reaction>
</comment>
<dbReference type="EC" id="5.6.2.4" evidence="8"/>
<dbReference type="EMBL" id="FNMV01000003">
    <property type="protein sequence ID" value="SDW55949.1"/>
    <property type="molecule type" value="Genomic_DNA"/>
</dbReference>
<reference evidence="13" key="1">
    <citation type="submission" date="2016-10" db="EMBL/GenBank/DDBJ databases">
        <authorList>
            <person name="Varghese N."/>
            <person name="Submissions S."/>
        </authorList>
    </citation>
    <scope>NUCLEOTIDE SEQUENCE [LARGE SCALE GENOMIC DNA]</scope>
    <source>
        <strain evidence="13">DSM 15718</strain>
    </source>
</reference>
<evidence type="ECO:0000313" key="12">
    <source>
        <dbReference type="EMBL" id="SDW55949.1"/>
    </source>
</evidence>
<name>A0A1H2UK33_9FLAO</name>
<evidence type="ECO:0000256" key="2">
    <source>
        <dbReference type="ARBA" id="ARBA00022741"/>
    </source>
</evidence>
<keyword evidence="6" id="KW-0413">Isomerase</keyword>
<keyword evidence="13" id="KW-1185">Reference proteome</keyword>
<dbReference type="SUPFAM" id="SSF52540">
    <property type="entry name" value="P-loop containing nucleoside triphosphate hydrolases"/>
    <property type="match status" value="1"/>
</dbReference>
<evidence type="ECO:0000256" key="8">
    <source>
        <dbReference type="ARBA" id="ARBA00034808"/>
    </source>
</evidence>
<keyword evidence="2 10" id="KW-0547">Nucleotide-binding</keyword>
<dbReference type="Gene3D" id="3.40.50.300">
    <property type="entry name" value="P-loop containing nucleotide triphosphate hydrolases"/>
    <property type="match status" value="2"/>
</dbReference>
<dbReference type="GO" id="GO:0005524">
    <property type="term" value="F:ATP binding"/>
    <property type="evidence" value="ECO:0007669"/>
    <property type="project" value="UniProtKB-UniRule"/>
</dbReference>
<feature type="domain" description="UvrD-like helicase ATP-binding" evidence="11">
    <location>
        <begin position="2"/>
        <end position="305"/>
    </location>
</feature>
<feature type="binding site" evidence="10">
    <location>
        <begin position="23"/>
        <end position="30"/>
    </location>
    <ligand>
        <name>ATP</name>
        <dbReference type="ChEBI" id="CHEBI:30616"/>
    </ligand>
</feature>
<dbReference type="Pfam" id="PF00580">
    <property type="entry name" value="UvrD-helicase"/>
    <property type="match status" value="1"/>
</dbReference>
<comment type="catalytic activity">
    <reaction evidence="7">
        <text>Couples ATP hydrolysis with the unwinding of duplex DNA by translocating in the 3'-5' direction.</text>
        <dbReference type="EC" id="5.6.2.4"/>
    </reaction>
</comment>
<evidence type="ECO:0000259" key="11">
    <source>
        <dbReference type="PROSITE" id="PS51198"/>
    </source>
</evidence>
<evidence type="ECO:0000256" key="4">
    <source>
        <dbReference type="ARBA" id="ARBA00022806"/>
    </source>
</evidence>
<dbReference type="InterPro" id="IPR013986">
    <property type="entry name" value="DExx_box_DNA_helicase_dom_sf"/>
</dbReference>
<organism evidence="12 13">
    <name type="scientific">Flavobacterium degerlachei</name>
    <dbReference type="NCBI Taxonomy" id="229203"/>
    <lineage>
        <taxon>Bacteria</taxon>
        <taxon>Pseudomonadati</taxon>
        <taxon>Bacteroidota</taxon>
        <taxon>Flavobacteriia</taxon>
        <taxon>Flavobacteriales</taxon>
        <taxon>Flavobacteriaceae</taxon>
        <taxon>Flavobacterium</taxon>
    </lineage>
</organism>
<dbReference type="PANTHER" id="PTHR11070">
    <property type="entry name" value="UVRD / RECB / PCRA DNA HELICASE FAMILY MEMBER"/>
    <property type="match status" value="1"/>
</dbReference>
<evidence type="ECO:0000256" key="3">
    <source>
        <dbReference type="ARBA" id="ARBA00022801"/>
    </source>
</evidence>
<dbReference type="InterPro" id="IPR000212">
    <property type="entry name" value="DNA_helicase_UvrD/REP"/>
</dbReference>
<protein>
    <recommendedName>
        <fullName evidence="8">DNA 3'-5' helicase</fullName>
        <ecNumber evidence="8">5.6.2.4</ecNumber>
    </recommendedName>
</protein>
<comment type="similarity">
    <text evidence="1">Belongs to the helicase family. UvrD subfamily.</text>
</comment>
<accession>A0A1H2UK33</accession>
<dbReference type="GO" id="GO:0043138">
    <property type="term" value="F:3'-5' DNA helicase activity"/>
    <property type="evidence" value="ECO:0007669"/>
    <property type="project" value="UniProtKB-EC"/>
</dbReference>
<dbReference type="Pfam" id="PF13361">
    <property type="entry name" value="UvrD_C"/>
    <property type="match status" value="1"/>
</dbReference>
<dbReference type="STRING" id="229203.SAMN05444338_103181"/>
<dbReference type="InterPro" id="IPR027417">
    <property type="entry name" value="P-loop_NTPase"/>
</dbReference>
<evidence type="ECO:0000256" key="7">
    <source>
        <dbReference type="ARBA" id="ARBA00034617"/>
    </source>
</evidence>
<evidence type="ECO:0000256" key="9">
    <source>
        <dbReference type="ARBA" id="ARBA00048988"/>
    </source>
</evidence>
<keyword evidence="4 10" id="KW-0347">Helicase</keyword>
<proteinExistence type="inferred from homology"/>
<evidence type="ECO:0000256" key="10">
    <source>
        <dbReference type="PROSITE-ProRule" id="PRU00560"/>
    </source>
</evidence>
<dbReference type="GO" id="GO:0005829">
    <property type="term" value="C:cytosol"/>
    <property type="evidence" value="ECO:0007669"/>
    <property type="project" value="TreeGrafter"/>
</dbReference>
<dbReference type="GO" id="GO:0000725">
    <property type="term" value="P:recombinational repair"/>
    <property type="evidence" value="ECO:0007669"/>
    <property type="project" value="TreeGrafter"/>
</dbReference>
<dbReference type="PROSITE" id="PS51198">
    <property type="entry name" value="UVRD_HELICASE_ATP_BIND"/>
    <property type="match status" value="1"/>
</dbReference>
<keyword evidence="5 10" id="KW-0067">ATP-binding</keyword>
<dbReference type="InterPro" id="IPR014016">
    <property type="entry name" value="UvrD-like_ATP-bd"/>
</dbReference>
<evidence type="ECO:0000256" key="5">
    <source>
        <dbReference type="ARBA" id="ARBA00022840"/>
    </source>
</evidence>
<dbReference type="OrthoDB" id="1100019at2"/>
<dbReference type="RefSeq" id="WP_091430138.1">
    <property type="nucleotide sequence ID" value="NZ_FNMV01000003.1"/>
</dbReference>
<evidence type="ECO:0000256" key="6">
    <source>
        <dbReference type="ARBA" id="ARBA00023235"/>
    </source>
</evidence>
<gene>
    <name evidence="12" type="ORF">SAMN05444338_103181</name>
</gene>
<dbReference type="Proteomes" id="UP000198569">
    <property type="component" value="Unassembled WGS sequence"/>
</dbReference>
<sequence length="609" mass="70449">MIYDLNEERKAYLQARGKVILNACPGSGKTTTIAKKIIALELSKEIDSYSGIACLSFTNSAKDEINESYSRLSGKILRFPNHVSTIDSFINKFITLPFYNILNRDFSRPKILDHTNILNDMWMTEYRGSDGKLREGLKRPLNNPEYKAKNNRSIFYTYPPSSIRIEPNGSFTVEGKTPSNSTVDIDKFNNYCKLIKQTQFKKGLISTGDSAFIALHILRTNPKICQWLAIRFPFIIIDEAQDNSLIQHAIFEELSKQGLKNIELIGDPYQSLYEWRDANPNEFLKKYNEDDSWNSFDLTDNRRSPQNIIDVFSILRKADDPKINCVDSPTQNDTIIIYKYSENNLQSIIKHYEEICSKNNFKKNNIVVRGNSLKNKLLGNTTEEKPWGIELPKEIIIAKNRFSGNDIKNSINEMRTISIKLLNPESDYHQLKEIERNSKEDHLFNSLLFQILNELPSFELTVADWTSQTQIFMKEKLGLNYDVDFNLRNRKSKFFNKEITLNESINIHFKKSYTESNIPITTIHQVKGKTLDSVLIFFNERSHVNNILFEDISNLDNSFPNEKKRLIYVAMSRPKKVLAMAFPNTVTDENIIGKFGKNIRLVTEDELNE</sequence>
<dbReference type="InterPro" id="IPR014017">
    <property type="entry name" value="DNA_helicase_UvrD-like_C"/>
</dbReference>
<evidence type="ECO:0000313" key="13">
    <source>
        <dbReference type="Proteomes" id="UP000198569"/>
    </source>
</evidence>